<proteinExistence type="predicted"/>
<dbReference type="Pfam" id="PF00117">
    <property type="entry name" value="GATase"/>
    <property type="match status" value="1"/>
</dbReference>
<accession>A0A9D2QDC7</accession>
<dbReference type="InterPro" id="IPR029062">
    <property type="entry name" value="Class_I_gatase-like"/>
</dbReference>
<reference evidence="2" key="1">
    <citation type="journal article" date="2021" name="PeerJ">
        <title>Extensive microbial diversity within the chicken gut microbiome revealed by metagenomics and culture.</title>
        <authorList>
            <person name="Gilroy R."/>
            <person name="Ravi A."/>
            <person name="Getino M."/>
            <person name="Pursley I."/>
            <person name="Horton D.L."/>
            <person name="Alikhan N.F."/>
            <person name="Baker D."/>
            <person name="Gharbi K."/>
            <person name="Hall N."/>
            <person name="Watson M."/>
            <person name="Adriaenssens E.M."/>
            <person name="Foster-Nyarko E."/>
            <person name="Jarju S."/>
            <person name="Secka A."/>
            <person name="Antonio M."/>
            <person name="Oren A."/>
            <person name="Chaudhuri R.R."/>
            <person name="La Ragione R."/>
            <person name="Hildebrand F."/>
            <person name="Pallen M.J."/>
        </authorList>
    </citation>
    <scope>NUCLEOTIDE SEQUENCE</scope>
    <source>
        <strain evidence="2">ChiHjej13B12-4958</strain>
    </source>
</reference>
<sequence length="239" mass="25670">MTTTSLLSTVVLRQVVTEDAGVWEDVLNPSYADVGVDFPPGPLDADLLVVMGGPVRVDAPRNPYMSEVVELIRSRHAAGRPVIGVGLGAQLLALALGGDVAPGVGPMQIGWSPVELTEQGRQGPLRHLADLPVLHWHGDRIELPDGRAAIGAGIERLAFDEHSPVQAFQSNHALGLQFNPQVDPDRIQQWLDGYVPDVEDQGVDVPQFRQDAATYGPAVVEPARLLLVEWLRGTGILAD</sequence>
<evidence type="ECO:0000313" key="3">
    <source>
        <dbReference type="Proteomes" id="UP000823858"/>
    </source>
</evidence>
<feature type="domain" description="Glutamine amidotransferase" evidence="1">
    <location>
        <begin position="44"/>
        <end position="184"/>
    </location>
</feature>
<keyword evidence="2" id="KW-0315">Glutamine amidotransferase</keyword>
<dbReference type="PROSITE" id="PS51273">
    <property type="entry name" value="GATASE_TYPE_1"/>
    <property type="match status" value="1"/>
</dbReference>
<dbReference type="InterPro" id="IPR044992">
    <property type="entry name" value="ChyE-like"/>
</dbReference>
<dbReference type="InterPro" id="IPR017926">
    <property type="entry name" value="GATASE"/>
</dbReference>
<dbReference type="Proteomes" id="UP000823858">
    <property type="component" value="Unassembled WGS sequence"/>
</dbReference>
<organism evidence="2 3">
    <name type="scientific">Candidatus Corynebacterium faecigallinarum</name>
    <dbReference type="NCBI Taxonomy" id="2838528"/>
    <lineage>
        <taxon>Bacteria</taxon>
        <taxon>Bacillati</taxon>
        <taxon>Actinomycetota</taxon>
        <taxon>Actinomycetes</taxon>
        <taxon>Mycobacteriales</taxon>
        <taxon>Corynebacteriaceae</taxon>
        <taxon>Corynebacterium</taxon>
    </lineage>
</organism>
<gene>
    <name evidence="2" type="ORF">H9751_00220</name>
</gene>
<dbReference type="Gene3D" id="3.40.50.880">
    <property type="match status" value="1"/>
</dbReference>
<dbReference type="EMBL" id="DWVP01000001">
    <property type="protein sequence ID" value="HJC83989.1"/>
    <property type="molecule type" value="Genomic_DNA"/>
</dbReference>
<dbReference type="AlphaFoldDB" id="A0A9D2QDC7"/>
<dbReference type="GO" id="GO:0005829">
    <property type="term" value="C:cytosol"/>
    <property type="evidence" value="ECO:0007669"/>
    <property type="project" value="TreeGrafter"/>
</dbReference>
<evidence type="ECO:0000313" key="2">
    <source>
        <dbReference type="EMBL" id="HJC83989.1"/>
    </source>
</evidence>
<comment type="caution">
    <text evidence="2">The sequence shown here is derived from an EMBL/GenBank/DDBJ whole genome shotgun (WGS) entry which is preliminary data.</text>
</comment>
<reference evidence="2" key="2">
    <citation type="submission" date="2021-04" db="EMBL/GenBank/DDBJ databases">
        <authorList>
            <person name="Gilroy R."/>
        </authorList>
    </citation>
    <scope>NUCLEOTIDE SEQUENCE</scope>
    <source>
        <strain evidence="2">ChiHjej13B12-4958</strain>
    </source>
</reference>
<dbReference type="PANTHER" id="PTHR42695">
    <property type="entry name" value="GLUTAMINE AMIDOTRANSFERASE YLR126C-RELATED"/>
    <property type="match status" value="1"/>
</dbReference>
<dbReference type="PANTHER" id="PTHR42695:SF5">
    <property type="entry name" value="GLUTAMINE AMIDOTRANSFERASE YLR126C-RELATED"/>
    <property type="match status" value="1"/>
</dbReference>
<dbReference type="SUPFAM" id="SSF52317">
    <property type="entry name" value="Class I glutamine amidotransferase-like"/>
    <property type="match status" value="1"/>
</dbReference>
<protein>
    <submittedName>
        <fullName evidence="2">Glutamine amidotransferase</fullName>
    </submittedName>
</protein>
<evidence type="ECO:0000259" key="1">
    <source>
        <dbReference type="Pfam" id="PF00117"/>
    </source>
</evidence>
<name>A0A9D2QDC7_9CORY</name>